<keyword evidence="3 8" id="KW-0328">Glycosyltransferase</keyword>
<name>A0ABD1SXY9_9LAMI</name>
<dbReference type="CDD" id="cd00761">
    <property type="entry name" value="Glyco_tranf_GTA_type"/>
    <property type="match status" value="1"/>
</dbReference>
<evidence type="ECO:0000256" key="6">
    <source>
        <dbReference type="ARBA" id="ARBA00022989"/>
    </source>
</evidence>
<dbReference type="InterPro" id="IPR008166">
    <property type="entry name" value="Glyco_transf_92"/>
</dbReference>
<dbReference type="PANTHER" id="PTHR21461">
    <property type="entry name" value="GLYCOSYLTRANSFERASE FAMILY 92 PROTEIN"/>
    <property type="match status" value="1"/>
</dbReference>
<evidence type="ECO:0000256" key="8">
    <source>
        <dbReference type="RuleBase" id="RU366017"/>
    </source>
</evidence>
<dbReference type="EC" id="2.4.1.-" evidence="8"/>
<comment type="similarity">
    <text evidence="2 8">Belongs to the glycosyltransferase 92 family.</text>
</comment>
<dbReference type="Pfam" id="PF01697">
    <property type="entry name" value="Glyco_transf_92"/>
    <property type="match status" value="1"/>
</dbReference>
<evidence type="ECO:0000256" key="1">
    <source>
        <dbReference type="ARBA" id="ARBA00004167"/>
    </source>
</evidence>
<comment type="subcellular location">
    <subcellularLocation>
        <location evidence="1">Membrane</location>
        <topology evidence="1">Single-pass membrane protein</topology>
    </subcellularLocation>
</comment>
<evidence type="ECO:0000256" key="3">
    <source>
        <dbReference type="ARBA" id="ARBA00022676"/>
    </source>
</evidence>
<reference evidence="10" key="1">
    <citation type="submission" date="2024-07" db="EMBL/GenBank/DDBJ databases">
        <title>Two chromosome-level genome assemblies of Korean endemic species Abeliophyllum distichum and Forsythia ovata (Oleaceae).</title>
        <authorList>
            <person name="Jang H."/>
        </authorList>
    </citation>
    <scope>NUCLEOTIDE SEQUENCE [LARGE SCALE GENOMIC DNA]</scope>
</reference>
<dbReference type="SUPFAM" id="SSF53448">
    <property type="entry name" value="Nucleotide-diphospho-sugar transferases"/>
    <property type="match status" value="1"/>
</dbReference>
<evidence type="ECO:0000256" key="4">
    <source>
        <dbReference type="ARBA" id="ARBA00022679"/>
    </source>
</evidence>
<evidence type="ECO:0000256" key="2">
    <source>
        <dbReference type="ARBA" id="ARBA00007647"/>
    </source>
</evidence>
<evidence type="ECO:0000313" key="9">
    <source>
        <dbReference type="EMBL" id="KAL2505309.1"/>
    </source>
</evidence>
<evidence type="ECO:0000313" key="10">
    <source>
        <dbReference type="Proteomes" id="UP001604336"/>
    </source>
</evidence>
<evidence type="ECO:0000256" key="7">
    <source>
        <dbReference type="ARBA" id="ARBA00023136"/>
    </source>
</evidence>
<dbReference type="GO" id="GO:0016757">
    <property type="term" value="F:glycosyltransferase activity"/>
    <property type="evidence" value="ECO:0007669"/>
    <property type="project" value="UniProtKB-UniRule"/>
</dbReference>
<keyword evidence="5 8" id="KW-0812">Transmembrane</keyword>
<organism evidence="9 10">
    <name type="scientific">Abeliophyllum distichum</name>
    <dbReference type="NCBI Taxonomy" id="126358"/>
    <lineage>
        <taxon>Eukaryota</taxon>
        <taxon>Viridiplantae</taxon>
        <taxon>Streptophyta</taxon>
        <taxon>Embryophyta</taxon>
        <taxon>Tracheophyta</taxon>
        <taxon>Spermatophyta</taxon>
        <taxon>Magnoliopsida</taxon>
        <taxon>eudicotyledons</taxon>
        <taxon>Gunneridae</taxon>
        <taxon>Pentapetalae</taxon>
        <taxon>asterids</taxon>
        <taxon>lamiids</taxon>
        <taxon>Lamiales</taxon>
        <taxon>Oleaceae</taxon>
        <taxon>Forsythieae</taxon>
        <taxon>Abeliophyllum</taxon>
    </lineage>
</organism>
<accession>A0ABD1SXY9</accession>
<keyword evidence="10" id="KW-1185">Reference proteome</keyword>
<dbReference type="PANTHER" id="PTHR21461:SF55">
    <property type="entry name" value="GLYCOSYLTRANSFERASE FAMILY 92 PROTEIN"/>
    <property type="match status" value="1"/>
</dbReference>
<sequence length="408" mass="46496">MKDRKKPGFFRVLFWCTLLLFFSGFTLSHLRLYFQEGFQLRLLSTWRPPAMEVISGDSASFLTVSVQETVIFPDQIIRCPLQSRGRIVSIEVKSTGSLVPGPAYRWDSLAYEAILDRDNTTVVFVKGLNLRSGKVSDPSKFECIFGWDLKKPKFIVRSDVVTVAQEIVRCKTPLSILNSQLGFGTTINDSIKVSVRVVGRQTLKSIARLKHRLEPATLSKKRHEMCICTMLRNQARFLHEWVMYHGHIGVERWFIYDNNSDDDIEDVVETLVSKNYNITRYVWPWIKTQEAGFSHCALQASDSCEWVGFIDVDEFFHLPSGLSLHDVIKKQSRGSEVAELRVPCHSFGPSGLKKVPVKGVTVGYTCRLSGMERHKSIVRPEALNSTLDQFGAPFSLEGWISFCQCKWK</sequence>
<evidence type="ECO:0000256" key="5">
    <source>
        <dbReference type="ARBA" id="ARBA00022692"/>
    </source>
</evidence>
<dbReference type="InterPro" id="IPR029044">
    <property type="entry name" value="Nucleotide-diphossugar_trans"/>
</dbReference>
<keyword evidence="7 8" id="KW-0472">Membrane</keyword>
<comment type="caution">
    <text evidence="9">The sequence shown here is derived from an EMBL/GenBank/DDBJ whole genome shotgun (WGS) entry which is preliminary data.</text>
</comment>
<dbReference type="Proteomes" id="UP001604336">
    <property type="component" value="Unassembled WGS sequence"/>
</dbReference>
<gene>
    <name evidence="9" type="ORF">Adt_20930</name>
</gene>
<feature type="transmembrane region" description="Helical" evidence="8">
    <location>
        <begin position="12"/>
        <end position="34"/>
    </location>
</feature>
<proteinExistence type="inferred from homology"/>
<dbReference type="EMBL" id="JBFOLK010000006">
    <property type="protein sequence ID" value="KAL2505309.1"/>
    <property type="molecule type" value="Genomic_DNA"/>
</dbReference>
<keyword evidence="6 8" id="KW-1133">Transmembrane helix</keyword>
<dbReference type="GO" id="GO:0016020">
    <property type="term" value="C:membrane"/>
    <property type="evidence" value="ECO:0007669"/>
    <property type="project" value="UniProtKB-SubCell"/>
</dbReference>
<protein>
    <recommendedName>
        <fullName evidence="8">Glycosyltransferase family 92 protein</fullName>
        <ecNumber evidence="8">2.4.1.-</ecNumber>
    </recommendedName>
</protein>
<keyword evidence="4 8" id="KW-0808">Transferase</keyword>
<dbReference type="AlphaFoldDB" id="A0ABD1SXY9"/>